<dbReference type="EMBL" id="CALYLO010000016">
    <property type="protein sequence ID" value="CAH8249469.1"/>
    <property type="molecule type" value="Genomic_DNA"/>
</dbReference>
<dbReference type="EMBL" id="CALYLO010000020">
    <property type="protein sequence ID" value="CAH8249865.1"/>
    <property type="molecule type" value="Genomic_DNA"/>
</dbReference>
<gene>
    <name evidence="1" type="ORF">WJ0W_004601</name>
    <name evidence="2" type="ORF">WJ0W_005700</name>
    <name evidence="3" type="ORF">WJ0W_006654</name>
    <name evidence="4" type="ORF">WJ0W_006905</name>
    <name evidence="5" type="ORF">WJ0W_007049</name>
</gene>
<protein>
    <submittedName>
        <fullName evidence="5">Phage gp6-like head-tail connector protein</fullName>
    </submittedName>
</protein>
<reference evidence="5" key="1">
    <citation type="submission" date="2022-06" db="EMBL/GenBank/DDBJ databases">
        <authorList>
            <person name="Dietemann V."/>
            <person name="Ory F."/>
            <person name="Dainat B."/>
            <person name="Oberhansli S."/>
        </authorList>
    </citation>
    <scope>NUCLEOTIDE SEQUENCE</scope>
    <source>
        <strain evidence="5">Ena-SAMPLE-TAB-26-04-2022-14:26:32:270-5432</strain>
    </source>
</reference>
<organism evidence="5 6">
    <name type="scientific">Paenibacillus melissococcoides</name>
    <dbReference type="NCBI Taxonomy" id="2912268"/>
    <lineage>
        <taxon>Bacteria</taxon>
        <taxon>Bacillati</taxon>
        <taxon>Bacillota</taxon>
        <taxon>Bacilli</taxon>
        <taxon>Bacillales</taxon>
        <taxon>Paenibacillaceae</taxon>
        <taxon>Paenibacillus</taxon>
    </lineage>
</organism>
<evidence type="ECO:0000313" key="4">
    <source>
        <dbReference type="EMBL" id="CAH8249721.1"/>
    </source>
</evidence>
<name>A0ABM9GCL3_9BACL</name>
<proteinExistence type="predicted"/>
<evidence type="ECO:0000313" key="1">
    <source>
        <dbReference type="EMBL" id="CAH8247367.1"/>
    </source>
</evidence>
<dbReference type="EMBL" id="CALYLO010000019">
    <property type="protein sequence ID" value="CAH8249721.1"/>
    <property type="molecule type" value="Genomic_DNA"/>
</dbReference>
<evidence type="ECO:0000313" key="5">
    <source>
        <dbReference type="EMBL" id="CAH8249865.1"/>
    </source>
</evidence>
<accession>A0ABM9GCL3</accession>
<evidence type="ECO:0000313" key="6">
    <source>
        <dbReference type="Proteomes" id="UP001154322"/>
    </source>
</evidence>
<keyword evidence="6" id="KW-1185">Reference proteome</keyword>
<dbReference type="RefSeq" id="WP_213430763.1">
    <property type="nucleotide sequence ID" value="NZ_AP031286.1"/>
</dbReference>
<dbReference type="EMBL" id="CALYLO010000007">
    <property type="protein sequence ID" value="CAH8247367.1"/>
    <property type="molecule type" value="Genomic_DNA"/>
</dbReference>
<evidence type="ECO:0000313" key="3">
    <source>
        <dbReference type="EMBL" id="CAH8249469.1"/>
    </source>
</evidence>
<sequence length="186" mass="21227">MLCTLERFKSHMGDVANDDELLLYLMVASQGIENYCRRSFRKQAYTEILSGYDSSPYINLRNYPIHKVESITSRGGDITDYESVGDGRLYRSYGWPSGEHNLSVTYIGGYVLPGDAKEEEPRTLPETLELACMMYAQSLHERQFIPVGIQKEQLGEMSVTYAQQQTEKDMPPVVTALISPYVGRWY</sequence>
<dbReference type="EMBL" id="CALYLO010000009">
    <property type="protein sequence ID" value="CAH8248437.1"/>
    <property type="molecule type" value="Genomic_DNA"/>
</dbReference>
<dbReference type="Proteomes" id="UP001154322">
    <property type="component" value="Unassembled WGS sequence"/>
</dbReference>
<comment type="caution">
    <text evidence="5">The sequence shown here is derived from an EMBL/GenBank/DDBJ whole genome shotgun (WGS) entry which is preliminary data.</text>
</comment>
<evidence type="ECO:0000313" key="2">
    <source>
        <dbReference type="EMBL" id="CAH8248437.1"/>
    </source>
</evidence>